<proteinExistence type="predicted"/>
<organism evidence="1 2">
    <name type="scientific">Mycena rosella</name>
    <name type="common">Pink bonnet</name>
    <name type="synonym">Agaricus rosellus</name>
    <dbReference type="NCBI Taxonomy" id="1033263"/>
    <lineage>
        <taxon>Eukaryota</taxon>
        <taxon>Fungi</taxon>
        <taxon>Dikarya</taxon>
        <taxon>Basidiomycota</taxon>
        <taxon>Agaricomycotina</taxon>
        <taxon>Agaricomycetes</taxon>
        <taxon>Agaricomycetidae</taxon>
        <taxon>Agaricales</taxon>
        <taxon>Marasmiineae</taxon>
        <taxon>Mycenaceae</taxon>
        <taxon>Mycena</taxon>
    </lineage>
</organism>
<reference evidence="1" key="1">
    <citation type="submission" date="2023-03" db="EMBL/GenBank/DDBJ databases">
        <title>Massive genome expansion in bonnet fungi (Mycena s.s.) driven by repeated elements and novel gene families across ecological guilds.</title>
        <authorList>
            <consortium name="Lawrence Berkeley National Laboratory"/>
            <person name="Harder C.B."/>
            <person name="Miyauchi S."/>
            <person name="Viragh M."/>
            <person name="Kuo A."/>
            <person name="Thoen E."/>
            <person name="Andreopoulos B."/>
            <person name="Lu D."/>
            <person name="Skrede I."/>
            <person name="Drula E."/>
            <person name="Henrissat B."/>
            <person name="Morin E."/>
            <person name="Kohler A."/>
            <person name="Barry K."/>
            <person name="LaButti K."/>
            <person name="Morin E."/>
            <person name="Salamov A."/>
            <person name="Lipzen A."/>
            <person name="Mereny Z."/>
            <person name="Hegedus B."/>
            <person name="Baldrian P."/>
            <person name="Stursova M."/>
            <person name="Weitz H."/>
            <person name="Taylor A."/>
            <person name="Grigoriev I.V."/>
            <person name="Nagy L.G."/>
            <person name="Martin F."/>
            <person name="Kauserud H."/>
        </authorList>
    </citation>
    <scope>NUCLEOTIDE SEQUENCE</scope>
    <source>
        <strain evidence="1">CBHHK067</strain>
    </source>
</reference>
<accession>A0AAD7CQD7</accession>
<evidence type="ECO:0000313" key="1">
    <source>
        <dbReference type="EMBL" id="KAJ7657998.1"/>
    </source>
</evidence>
<name>A0AAD7CQD7_MYCRO</name>
<dbReference type="Proteomes" id="UP001221757">
    <property type="component" value="Unassembled WGS sequence"/>
</dbReference>
<protein>
    <submittedName>
        <fullName evidence="1">Uncharacterized protein</fullName>
    </submittedName>
</protein>
<dbReference type="EMBL" id="JARKIE010000285">
    <property type="protein sequence ID" value="KAJ7657998.1"/>
    <property type="molecule type" value="Genomic_DNA"/>
</dbReference>
<comment type="caution">
    <text evidence="1">The sequence shown here is derived from an EMBL/GenBank/DDBJ whole genome shotgun (WGS) entry which is preliminary data.</text>
</comment>
<keyword evidence="2" id="KW-1185">Reference proteome</keyword>
<sequence length="188" mass="20680">MSTIAHWTPSLVPAVFCAPTTSFRAPPLASSPESSPVRPSLCRLVPVPPRQLPPQHRHARPRHPHTPRGLAALTLETLATIAVFASAFGSSRISARQRLWRLSFRLSQALGELRNLEDYVAPSSSAPSAEHTLTLKHFPSFHSLLCPLLKYFEVLGAFAASSGKPWEVFSIMCSLSDYISHLTELHQP</sequence>
<gene>
    <name evidence="1" type="ORF">B0H17DRAFT_1213387</name>
</gene>
<dbReference type="AlphaFoldDB" id="A0AAD7CQD7"/>
<evidence type="ECO:0000313" key="2">
    <source>
        <dbReference type="Proteomes" id="UP001221757"/>
    </source>
</evidence>